<dbReference type="Gene3D" id="3.90.79.10">
    <property type="entry name" value="Nucleoside Triphosphate Pyrophosphohydrolase"/>
    <property type="match status" value="1"/>
</dbReference>
<dbReference type="PROSITE" id="PS00893">
    <property type="entry name" value="NUDIX_BOX"/>
    <property type="match status" value="1"/>
</dbReference>
<dbReference type="InterPro" id="IPR015797">
    <property type="entry name" value="NUDIX_hydrolase-like_dom_sf"/>
</dbReference>
<sequence length="164" mass="18337">MFSRNVRSEIVQLYHGIMKPTSEHVIVVEKIDFAEAQLELTRSPGPHRKTTMLQDRSLSQPETPARVDDVHQAGAVCLRRDRKGQIRVLLVGSRRSGRWGLPKGHIEPGENSRAAAQREAFEEAGVTGLVSDEVFGTFTYFKDGSRNRYRVKVHLLEALSVAGS</sequence>
<dbReference type="InterPro" id="IPR000086">
    <property type="entry name" value="NUDIX_hydrolase_dom"/>
</dbReference>
<dbReference type="GO" id="GO:0006754">
    <property type="term" value="P:ATP biosynthetic process"/>
    <property type="evidence" value="ECO:0007669"/>
    <property type="project" value="TreeGrafter"/>
</dbReference>
<accession>A0A1L5NM16</accession>
<proteinExistence type="inferred from homology"/>
<dbReference type="PANTHER" id="PTHR21340">
    <property type="entry name" value="DIADENOSINE 5,5-P1,P4-TETRAPHOSPHATE PYROPHOSPHOHYDROLASE MUTT"/>
    <property type="match status" value="1"/>
</dbReference>
<reference evidence="6 7" key="1">
    <citation type="submission" date="2016-09" db="EMBL/GenBank/DDBJ databases">
        <title>The complete genome sequences of Rhizobium gallicum, symbiovars gallicum and phaseoli, symbionts associated to common bean (Phaseolus vulgaris).</title>
        <authorList>
            <person name="Bustos P."/>
            <person name="Santamaria R.I."/>
            <person name="Perez-Carrascal O.M."/>
            <person name="Juarez S."/>
            <person name="Lozano L."/>
            <person name="Martinez-Flores I."/>
            <person name="Martinez-Romero E."/>
            <person name="Cevallos M."/>
            <person name="Romero D."/>
            <person name="Davila G."/>
            <person name="Gonzalez V."/>
        </authorList>
    </citation>
    <scope>NUCLEOTIDE SEQUENCE [LARGE SCALE GENOMIC DNA]</scope>
    <source>
        <strain evidence="6 7">IE4872</strain>
    </source>
</reference>
<evidence type="ECO:0000256" key="4">
    <source>
        <dbReference type="SAM" id="MobiDB-lite"/>
    </source>
</evidence>
<feature type="region of interest" description="Disordered" evidence="4">
    <location>
        <begin position="42"/>
        <end position="66"/>
    </location>
</feature>
<feature type="domain" description="Nudix hydrolase" evidence="5">
    <location>
        <begin position="69"/>
        <end position="164"/>
    </location>
</feature>
<dbReference type="SUPFAM" id="SSF55811">
    <property type="entry name" value="Nudix"/>
    <property type="match status" value="1"/>
</dbReference>
<dbReference type="PRINTS" id="PR00502">
    <property type="entry name" value="NUDIXFAMILY"/>
</dbReference>
<evidence type="ECO:0000256" key="1">
    <source>
        <dbReference type="ARBA" id="ARBA00001946"/>
    </source>
</evidence>
<dbReference type="PANTHER" id="PTHR21340:SF0">
    <property type="entry name" value="BIS(5'-NUCLEOSYL)-TETRAPHOSPHATASE [ASYMMETRICAL]"/>
    <property type="match status" value="1"/>
</dbReference>
<evidence type="ECO:0000313" key="7">
    <source>
        <dbReference type="Proteomes" id="UP000184749"/>
    </source>
</evidence>
<dbReference type="GO" id="GO:0004081">
    <property type="term" value="F:bis(5'-nucleosyl)-tetraphosphatase (asymmetrical) activity"/>
    <property type="evidence" value="ECO:0007669"/>
    <property type="project" value="TreeGrafter"/>
</dbReference>
<dbReference type="Proteomes" id="UP000184749">
    <property type="component" value="Chromosome"/>
</dbReference>
<dbReference type="InterPro" id="IPR047198">
    <property type="entry name" value="DDP-like_NUDIX"/>
</dbReference>
<gene>
    <name evidence="6" type="ORF">IE4872_CH03318</name>
</gene>
<dbReference type="GO" id="GO:0006167">
    <property type="term" value="P:AMP biosynthetic process"/>
    <property type="evidence" value="ECO:0007669"/>
    <property type="project" value="TreeGrafter"/>
</dbReference>
<evidence type="ECO:0000256" key="2">
    <source>
        <dbReference type="ARBA" id="ARBA00022801"/>
    </source>
</evidence>
<keyword evidence="2 3" id="KW-0378">Hydrolase</keyword>
<name>A0A1L5NM16_9HYPH</name>
<organism evidence="6 7">
    <name type="scientific">Rhizobium gallicum</name>
    <dbReference type="NCBI Taxonomy" id="56730"/>
    <lineage>
        <taxon>Bacteria</taxon>
        <taxon>Pseudomonadati</taxon>
        <taxon>Pseudomonadota</taxon>
        <taxon>Alphaproteobacteria</taxon>
        <taxon>Hyphomicrobiales</taxon>
        <taxon>Rhizobiaceae</taxon>
        <taxon>Rhizobium/Agrobacterium group</taxon>
        <taxon>Rhizobium</taxon>
    </lineage>
</organism>
<dbReference type="InterPro" id="IPR020084">
    <property type="entry name" value="NUDIX_hydrolase_CS"/>
</dbReference>
<feature type="compositionally biased region" description="Polar residues" evidence="4">
    <location>
        <begin position="51"/>
        <end position="62"/>
    </location>
</feature>
<dbReference type="InterPro" id="IPR051325">
    <property type="entry name" value="Nudix_hydrolase_domain"/>
</dbReference>
<comment type="similarity">
    <text evidence="3">Belongs to the Nudix hydrolase family.</text>
</comment>
<evidence type="ECO:0000256" key="3">
    <source>
        <dbReference type="RuleBase" id="RU003476"/>
    </source>
</evidence>
<dbReference type="PROSITE" id="PS51462">
    <property type="entry name" value="NUDIX"/>
    <property type="match status" value="1"/>
</dbReference>
<evidence type="ECO:0000313" key="6">
    <source>
        <dbReference type="EMBL" id="APO68918.1"/>
    </source>
</evidence>
<dbReference type="AlphaFoldDB" id="A0A1L5NM16"/>
<evidence type="ECO:0000259" key="5">
    <source>
        <dbReference type="PROSITE" id="PS51462"/>
    </source>
</evidence>
<dbReference type="Pfam" id="PF00293">
    <property type="entry name" value="NUDIX"/>
    <property type="match status" value="1"/>
</dbReference>
<comment type="cofactor">
    <cofactor evidence="1">
        <name>Mg(2+)</name>
        <dbReference type="ChEBI" id="CHEBI:18420"/>
    </cofactor>
</comment>
<dbReference type="CDD" id="cd04666">
    <property type="entry name" value="NUDIX_DIPP2_like_Nudt4"/>
    <property type="match status" value="1"/>
</dbReference>
<protein>
    <submittedName>
        <fullName evidence="6">NUDIX hydrolase domain-containing protein</fullName>
    </submittedName>
</protein>
<dbReference type="InterPro" id="IPR020476">
    <property type="entry name" value="Nudix_hydrolase"/>
</dbReference>
<dbReference type="EMBL" id="CP017101">
    <property type="protein sequence ID" value="APO68918.1"/>
    <property type="molecule type" value="Genomic_DNA"/>
</dbReference>